<feature type="transmembrane region" description="Helical" evidence="1">
    <location>
        <begin position="20"/>
        <end position="40"/>
    </location>
</feature>
<dbReference type="EMBL" id="CAKOGP040001112">
    <property type="protein sequence ID" value="CAJ1943010.1"/>
    <property type="molecule type" value="Genomic_DNA"/>
</dbReference>
<evidence type="ECO:0000256" key="1">
    <source>
        <dbReference type="SAM" id="Phobius"/>
    </source>
</evidence>
<keyword evidence="1" id="KW-1133">Transmembrane helix</keyword>
<keyword evidence="1" id="KW-0472">Membrane</keyword>
<dbReference type="InterPro" id="IPR011735">
    <property type="entry name" value="WlaTC/HtrL_glycosyltransf"/>
</dbReference>
<protein>
    <submittedName>
        <fullName evidence="2">Uncharacterized protein</fullName>
    </submittedName>
</protein>
<keyword evidence="1" id="KW-0812">Transmembrane</keyword>
<dbReference type="AlphaFoldDB" id="A0AAD2CQI5"/>
<name>A0AAD2CQI5_9STRA</name>
<gene>
    <name evidence="2" type="ORF">CYCCA115_LOCUS8232</name>
</gene>
<keyword evidence="3" id="KW-1185">Reference proteome</keyword>
<evidence type="ECO:0000313" key="3">
    <source>
        <dbReference type="Proteomes" id="UP001295423"/>
    </source>
</evidence>
<reference evidence="2" key="1">
    <citation type="submission" date="2023-08" db="EMBL/GenBank/DDBJ databases">
        <authorList>
            <person name="Audoor S."/>
            <person name="Bilcke G."/>
        </authorList>
    </citation>
    <scope>NUCLEOTIDE SEQUENCE</scope>
</reference>
<dbReference type="Proteomes" id="UP001295423">
    <property type="component" value="Unassembled WGS sequence"/>
</dbReference>
<proteinExistence type="predicted"/>
<organism evidence="2 3">
    <name type="scientific">Cylindrotheca closterium</name>
    <dbReference type="NCBI Taxonomy" id="2856"/>
    <lineage>
        <taxon>Eukaryota</taxon>
        <taxon>Sar</taxon>
        <taxon>Stramenopiles</taxon>
        <taxon>Ochrophyta</taxon>
        <taxon>Bacillariophyta</taxon>
        <taxon>Bacillariophyceae</taxon>
        <taxon>Bacillariophycidae</taxon>
        <taxon>Bacillariales</taxon>
        <taxon>Bacillariaceae</taxon>
        <taxon>Cylindrotheca</taxon>
    </lineage>
</organism>
<dbReference type="Pfam" id="PF09612">
    <property type="entry name" value="HtrL_YibB"/>
    <property type="match status" value="1"/>
</dbReference>
<accession>A0AAD2CQI5</accession>
<sequence>MRIQTKLSRKSQKESKPLSIIIYTVVAILFVVVVWLNIVVTKAGKSSLLENDNLKPPPKPEKLEDRKGGAIIEDASLNDGEPTIKTPNGSVLPSAKALLSRPPPYGDSQVRFFSDTMIDSPNTVVTAYHRVPSKFHAGKYDEWMKNILSLQDAMVIFTSDDMVDQVKNMRQHALDRTVIVTLELNDLPYGTLYPTKFWEDQLKRDPEKRIHRSYQLFWIWLSKSWFVNEAIRLNVFQSDLFMYSDIGCFRMKRYNSKTMIQHREVVPPNEMLQMAHHKPNPPKEDLFNDKYRHFENFYHSGSQSVAYKDTWIKFHEYFLDTIDRFLEKDMILVEDQAILQSVCLSHPEICVYIPFTEVRDNHYFGLRYLVHYGGKFNFWSFNAGSPLIMLDLANAVEQFGHVQSVYSSIDFPESI</sequence>
<evidence type="ECO:0000313" key="2">
    <source>
        <dbReference type="EMBL" id="CAJ1943010.1"/>
    </source>
</evidence>
<comment type="caution">
    <text evidence="2">The sequence shown here is derived from an EMBL/GenBank/DDBJ whole genome shotgun (WGS) entry which is preliminary data.</text>
</comment>